<dbReference type="InterPro" id="IPR005618">
    <property type="entry name" value="OMPW"/>
</dbReference>
<sequence length="272" mass="29090">MKKYLTGFSAALACGLLSATALASVASAQTSAPIVNAPVTADMQAAPVAASVSAPVSRGGHCGLFETCANTRIGLGKGDFIVRLSALGVLPQDMNSKIWVDGGRLPGRVRATNQVMPELTFEYFFTDNVSVDLIAASTRHEIAAEHTPLGKIDVGSAWVLPPTVTFAWHFRPHKRFNPYLGVGGTLAFFHNVSPAGGLVQKLNMGVTGGPSINAGFDYQIVGNWFWNVDVKEMFMRVHAWANDRGDIGGKPFIKAHDSLNPTVVAMGIEYRF</sequence>
<name>A0AA35UZ49_9PROT</name>
<organism evidence="3 4">
    <name type="scientific">Brytella acorum</name>
    <dbReference type="NCBI Taxonomy" id="2959299"/>
    <lineage>
        <taxon>Bacteria</taxon>
        <taxon>Pseudomonadati</taxon>
        <taxon>Pseudomonadota</taxon>
        <taxon>Alphaproteobacteria</taxon>
        <taxon>Acetobacterales</taxon>
        <taxon>Acetobacteraceae</taxon>
        <taxon>Brytella</taxon>
    </lineage>
</organism>
<keyword evidence="4" id="KW-1185">Reference proteome</keyword>
<dbReference type="InterPro" id="IPR011250">
    <property type="entry name" value="OMP/PagP_B-barrel"/>
</dbReference>
<evidence type="ECO:0000256" key="2">
    <source>
        <dbReference type="SAM" id="SignalP"/>
    </source>
</evidence>
<feature type="chain" id="PRO_5041233738" evidence="2">
    <location>
        <begin position="24"/>
        <end position="272"/>
    </location>
</feature>
<comment type="similarity">
    <text evidence="1">Belongs to the OmpW/AlkL family.</text>
</comment>
<dbReference type="Pfam" id="PF03922">
    <property type="entry name" value="OmpW"/>
    <property type="match status" value="1"/>
</dbReference>
<protein>
    <submittedName>
        <fullName evidence="3">OmpW family protein</fullName>
    </submittedName>
</protein>
<dbReference type="AlphaFoldDB" id="A0AA35UZ49"/>
<dbReference type="GO" id="GO:0019867">
    <property type="term" value="C:outer membrane"/>
    <property type="evidence" value="ECO:0007669"/>
    <property type="project" value="InterPro"/>
</dbReference>
<reference evidence="3" key="1">
    <citation type="submission" date="2023-03" db="EMBL/GenBank/DDBJ databases">
        <authorList>
            <person name="Cleenwerck I."/>
        </authorList>
    </citation>
    <scope>NUCLEOTIDE SEQUENCE</scope>
    <source>
        <strain evidence="3">LMG 32879</strain>
    </source>
</reference>
<dbReference type="Proteomes" id="UP001176960">
    <property type="component" value="Unassembled WGS sequence"/>
</dbReference>
<dbReference type="GO" id="GO:0055085">
    <property type="term" value="P:transmembrane transport"/>
    <property type="evidence" value="ECO:0007669"/>
    <property type="project" value="TreeGrafter"/>
</dbReference>
<comment type="caution">
    <text evidence="3">The sequence shown here is derived from an EMBL/GenBank/DDBJ whole genome shotgun (WGS) entry which is preliminary data.</text>
</comment>
<dbReference type="SUPFAM" id="SSF56925">
    <property type="entry name" value="OMPA-like"/>
    <property type="match status" value="1"/>
</dbReference>
<gene>
    <name evidence="3" type="ORF">LMG32879_003002</name>
</gene>
<dbReference type="PANTHER" id="PTHR36920:SF1">
    <property type="entry name" value="OUTER MEMBRANE PROTEIN W"/>
    <property type="match status" value="1"/>
</dbReference>
<accession>A0AA35UZ49</accession>
<dbReference type="RefSeq" id="WP_289843137.1">
    <property type="nucleotide sequence ID" value="NZ_CATKSH010000035.1"/>
</dbReference>
<dbReference type="Gene3D" id="2.40.160.20">
    <property type="match status" value="1"/>
</dbReference>
<proteinExistence type="inferred from homology"/>
<dbReference type="PANTHER" id="PTHR36920">
    <property type="match status" value="1"/>
</dbReference>
<keyword evidence="2" id="KW-0732">Signal</keyword>
<evidence type="ECO:0000313" key="3">
    <source>
        <dbReference type="EMBL" id="CAI9122145.1"/>
    </source>
</evidence>
<evidence type="ECO:0000313" key="4">
    <source>
        <dbReference type="Proteomes" id="UP001176960"/>
    </source>
</evidence>
<feature type="signal peptide" evidence="2">
    <location>
        <begin position="1"/>
        <end position="23"/>
    </location>
</feature>
<dbReference type="EMBL" id="CATKSH010000035">
    <property type="protein sequence ID" value="CAI9122145.1"/>
    <property type="molecule type" value="Genomic_DNA"/>
</dbReference>
<evidence type="ECO:0000256" key="1">
    <source>
        <dbReference type="ARBA" id="ARBA00009330"/>
    </source>
</evidence>